<organism evidence="1 2">
    <name type="scientific">Xanthobacter agilis</name>
    <dbReference type="NCBI Taxonomy" id="47492"/>
    <lineage>
        <taxon>Bacteria</taxon>
        <taxon>Pseudomonadati</taxon>
        <taxon>Pseudomonadota</taxon>
        <taxon>Alphaproteobacteria</taxon>
        <taxon>Hyphomicrobiales</taxon>
        <taxon>Xanthobacteraceae</taxon>
        <taxon>Xanthobacter</taxon>
    </lineage>
</organism>
<proteinExistence type="predicted"/>
<gene>
    <name evidence="1" type="ORF">QOZ94_002788</name>
</gene>
<dbReference type="Proteomes" id="UP001241747">
    <property type="component" value="Unassembled WGS sequence"/>
</dbReference>
<name>A0ABU0LFR2_XANAG</name>
<sequence>MTTQPSKSTQKPIPQQTLDHIAKITKGQADHAARLIEMAQKLANEGLLD</sequence>
<dbReference type="RefSeq" id="WP_237347737.1">
    <property type="nucleotide sequence ID" value="NZ_JABWGX010000048.1"/>
</dbReference>
<evidence type="ECO:0000313" key="1">
    <source>
        <dbReference type="EMBL" id="MDQ0505984.1"/>
    </source>
</evidence>
<evidence type="ECO:0000313" key="2">
    <source>
        <dbReference type="Proteomes" id="UP001241747"/>
    </source>
</evidence>
<dbReference type="EMBL" id="JAUSVY010000006">
    <property type="protein sequence ID" value="MDQ0505984.1"/>
    <property type="molecule type" value="Genomic_DNA"/>
</dbReference>
<protein>
    <submittedName>
        <fullName evidence="1">Uncharacterized protein</fullName>
    </submittedName>
</protein>
<keyword evidence="2" id="KW-1185">Reference proteome</keyword>
<accession>A0ABU0LFR2</accession>
<comment type="caution">
    <text evidence="1">The sequence shown here is derived from an EMBL/GenBank/DDBJ whole genome shotgun (WGS) entry which is preliminary data.</text>
</comment>
<reference evidence="1 2" key="1">
    <citation type="submission" date="2023-07" db="EMBL/GenBank/DDBJ databases">
        <title>Genomic Encyclopedia of Type Strains, Phase IV (KMG-IV): sequencing the most valuable type-strain genomes for metagenomic binning, comparative biology and taxonomic classification.</title>
        <authorList>
            <person name="Goeker M."/>
        </authorList>
    </citation>
    <scope>NUCLEOTIDE SEQUENCE [LARGE SCALE GENOMIC DNA]</scope>
    <source>
        <strain evidence="1 2">DSM 3770</strain>
    </source>
</reference>